<proteinExistence type="predicted"/>
<dbReference type="Proteomes" id="UP000789719">
    <property type="component" value="Unassembled WGS sequence"/>
</dbReference>
<dbReference type="RefSeq" id="WP_230099483.1">
    <property type="nucleotide sequence ID" value="NZ_CAKKNT010000041.1"/>
</dbReference>
<organism evidence="1 2">
    <name type="scientific">Periweissella ghanensis</name>
    <dbReference type="NCBI Taxonomy" id="467997"/>
    <lineage>
        <taxon>Bacteria</taxon>
        <taxon>Bacillati</taxon>
        <taxon>Bacillota</taxon>
        <taxon>Bacilli</taxon>
        <taxon>Lactobacillales</taxon>
        <taxon>Lactobacillaceae</taxon>
        <taxon>Periweissella</taxon>
    </lineage>
</organism>
<evidence type="ECO:0000313" key="1">
    <source>
        <dbReference type="EMBL" id="CAH0419454.1"/>
    </source>
</evidence>
<protein>
    <submittedName>
        <fullName evidence="1">Uncharacterized protein</fullName>
    </submittedName>
</protein>
<dbReference type="EMBL" id="CAKKNT010000041">
    <property type="protein sequence ID" value="CAH0419454.1"/>
    <property type="molecule type" value="Genomic_DNA"/>
</dbReference>
<reference evidence="1 2" key="1">
    <citation type="submission" date="2021-11" db="EMBL/GenBank/DDBJ databases">
        <authorList>
            <person name="Depoorter E."/>
        </authorList>
    </citation>
    <scope>NUCLEOTIDE SEQUENCE [LARGE SCALE GENOMIC DNA]</scope>
    <source>
        <strain evidence="1 2">LMG 24286</strain>
    </source>
</reference>
<accession>A0ABN8BTC9</accession>
<name>A0ABN8BTC9_9LACO</name>
<gene>
    <name evidence="1" type="ORF">WGH24286_01913</name>
</gene>
<sequence length="142" mass="16073">MKKFKIKPSTPRQVHANLPLPIFKAAMVALCEANTFTQDYHLDRAWGLFSQLTALELADHHITVDFETGEIYRECPLDADIVTLINAGLDADNELALRVSTMMVSDNQQQFHHCDFKIGLLGLDDLGISPYLRSMYDVFMLT</sequence>
<evidence type="ECO:0000313" key="2">
    <source>
        <dbReference type="Proteomes" id="UP000789719"/>
    </source>
</evidence>
<keyword evidence="2" id="KW-1185">Reference proteome</keyword>
<comment type="caution">
    <text evidence="1">The sequence shown here is derived from an EMBL/GenBank/DDBJ whole genome shotgun (WGS) entry which is preliminary data.</text>
</comment>